<sequence>MKNTIITNIFYGQIRSTVKCLGCEQMETNNEPFTFLPLPITNFHQRSVLYIKTDGEQRLVSLEVDSSVVTVGELVDCFLKQHEPKLTRKR</sequence>
<dbReference type="Gene3D" id="3.90.70.10">
    <property type="entry name" value="Cysteine proteinases"/>
    <property type="match status" value="1"/>
</dbReference>
<dbReference type="InterPro" id="IPR038765">
    <property type="entry name" value="Papain-like_cys_pep_sf"/>
</dbReference>
<organism evidence="1 2">
    <name type="scientific">Rotaria socialis</name>
    <dbReference type="NCBI Taxonomy" id="392032"/>
    <lineage>
        <taxon>Eukaryota</taxon>
        <taxon>Metazoa</taxon>
        <taxon>Spiralia</taxon>
        <taxon>Gnathifera</taxon>
        <taxon>Rotifera</taxon>
        <taxon>Eurotatoria</taxon>
        <taxon>Bdelloidea</taxon>
        <taxon>Philodinida</taxon>
        <taxon>Philodinidae</taxon>
        <taxon>Rotaria</taxon>
    </lineage>
</organism>
<dbReference type="Proteomes" id="UP000663851">
    <property type="component" value="Unassembled WGS sequence"/>
</dbReference>
<proteinExistence type="predicted"/>
<feature type="non-terminal residue" evidence="1">
    <location>
        <position position="90"/>
    </location>
</feature>
<dbReference type="EMBL" id="CAJOBO010016391">
    <property type="protein sequence ID" value="CAF4624653.1"/>
    <property type="molecule type" value="Genomic_DNA"/>
</dbReference>
<evidence type="ECO:0000313" key="1">
    <source>
        <dbReference type="EMBL" id="CAF4624653.1"/>
    </source>
</evidence>
<accession>A0A821DPR9</accession>
<protein>
    <submittedName>
        <fullName evidence="1">Uncharacterized protein</fullName>
    </submittedName>
</protein>
<comment type="caution">
    <text evidence="1">The sequence shown here is derived from an EMBL/GenBank/DDBJ whole genome shotgun (WGS) entry which is preliminary data.</text>
</comment>
<evidence type="ECO:0000313" key="2">
    <source>
        <dbReference type="Proteomes" id="UP000663851"/>
    </source>
</evidence>
<name>A0A821DPR9_9BILA</name>
<gene>
    <name evidence="1" type="ORF">HFQ381_LOCUS34486</name>
</gene>
<reference evidence="1" key="1">
    <citation type="submission" date="2021-02" db="EMBL/GenBank/DDBJ databases">
        <authorList>
            <person name="Nowell W R."/>
        </authorList>
    </citation>
    <scope>NUCLEOTIDE SEQUENCE</scope>
</reference>
<dbReference type="SUPFAM" id="SSF54001">
    <property type="entry name" value="Cysteine proteinases"/>
    <property type="match status" value="1"/>
</dbReference>
<dbReference type="AlphaFoldDB" id="A0A821DPR9"/>